<organism evidence="2 3">
    <name type="scientific">Fusobacterium necrophorum BL</name>
    <dbReference type="NCBI Taxonomy" id="1441732"/>
    <lineage>
        <taxon>Bacteria</taxon>
        <taxon>Fusobacteriati</taxon>
        <taxon>Fusobacteriota</taxon>
        <taxon>Fusobacteriia</taxon>
        <taxon>Fusobacteriales</taxon>
        <taxon>Fusobacteriaceae</taxon>
        <taxon>Fusobacterium</taxon>
    </lineage>
</organism>
<dbReference type="Proteomes" id="UP000027473">
    <property type="component" value="Unassembled WGS sequence"/>
</dbReference>
<dbReference type="AlphaFoldDB" id="A0AB73BXG3"/>
<dbReference type="EMBL" id="JAAC01000049">
    <property type="protein sequence ID" value="KDE64059.1"/>
    <property type="molecule type" value="Genomic_DNA"/>
</dbReference>
<accession>A0AB73BXG3</accession>
<dbReference type="RefSeq" id="WP_187073713.1">
    <property type="nucleotide sequence ID" value="NZ_JAAC01000049.1"/>
</dbReference>
<comment type="caution">
    <text evidence="2">The sequence shown here is derived from an EMBL/GenBank/DDBJ whole genome shotgun (WGS) entry which is preliminary data.</text>
</comment>
<evidence type="ECO:0000313" key="3">
    <source>
        <dbReference type="Proteomes" id="UP000027473"/>
    </source>
</evidence>
<feature type="chain" id="PRO_5044496135" evidence="1">
    <location>
        <begin position="21"/>
        <end position="51"/>
    </location>
</feature>
<protein>
    <submittedName>
        <fullName evidence="2">Uncharacterized protein</fullName>
    </submittedName>
</protein>
<proteinExistence type="predicted"/>
<keyword evidence="1" id="KW-0732">Signal</keyword>
<evidence type="ECO:0000313" key="2">
    <source>
        <dbReference type="EMBL" id="KDE64059.1"/>
    </source>
</evidence>
<feature type="signal peptide" evidence="1">
    <location>
        <begin position="1"/>
        <end position="20"/>
    </location>
</feature>
<name>A0AB73BXG3_9FUSO</name>
<evidence type="ECO:0000256" key="1">
    <source>
        <dbReference type="SAM" id="SignalP"/>
    </source>
</evidence>
<reference evidence="2 3" key="1">
    <citation type="submission" date="2014-01" db="EMBL/GenBank/DDBJ databases">
        <title>Comparative genomics of Fusobacterium necrophorum wild isolates.</title>
        <authorList>
            <person name="Kittichotirat W."/>
            <person name="Bumgarner R.E."/>
            <person name="Lawrence P."/>
        </authorList>
    </citation>
    <scope>NUCLEOTIDE SEQUENCE [LARGE SCALE GENOMIC DNA]</scope>
    <source>
        <strain evidence="2 3">BL</strain>
    </source>
</reference>
<gene>
    <name evidence="2" type="ORF">FUSO3_03550</name>
</gene>
<sequence length="51" mass="5611">MKGKILVLAILLSSLSFATAEIQLESSKIRGGGTINPLWKRIMARLSLQKK</sequence>